<evidence type="ECO:0000256" key="1">
    <source>
        <dbReference type="ARBA" id="ARBA00000707"/>
    </source>
</evidence>
<reference evidence="19" key="1">
    <citation type="journal article" date="2020" name="bioRxiv">
        <title>Comparative genomics of Chlamydomonas.</title>
        <authorList>
            <person name="Craig R.J."/>
            <person name="Hasan A.R."/>
            <person name="Ness R.W."/>
            <person name="Keightley P.D."/>
        </authorList>
    </citation>
    <scope>NUCLEOTIDE SEQUENCE</scope>
    <source>
        <strain evidence="19">CCAP 11/173</strain>
    </source>
</reference>
<dbReference type="SMART" id="SM00290">
    <property type="entry name" value="ZnF_UBP"/>
    <property type="match status" value="1"/>
</dbReference>
<dbReference type="Gene3D" id="3.30.40.10">
    <property type="entry name" value="Zinc/RING finger domain, C3HC4 (zinc finger)"/>
    <property type="match status" value="2"/>
</dbReference>
<evidence type="ECO:0000256" key="6">
    <source>
        <dbReference type="ARBA" id="ARBA00022771"/>
    </source>
</evidence>
<dbReference type="Gene3D" id="3.90.70.10">
    <property type="entry name" value="Cysteine proteinases"/>
    <property type="match status" value="2"/>
</dbReference>
<evidence type="ECO:0000256" key="12">
    <source>
        <dbReference type="PIRSR" id="PIRSR016308-3"/>
    </source>
</evidence>
<feature type="domain" description="USP" evidence="17">
    <location>
        <begin position="326"/>
        <end position="938"/>
    </location>
</feature>
<feature type="active site" description="Nucleophile" evidence="11">
    <location>
        <position position="335"/>
    </location>
</feature>
<dbReference type="InterPro" id="IPR016652">
    <property type="entry name" value="Ubiquitinyl_hydrolase"/>
</dbReference>
<dbReference type="PROSITE" id="PS00973">
    <property type="entry name" value="USP_2"/>
    <property type="match status" value="1"/>
</dbReference>
<feature type="domain" description="UBP-type" evidence="18">
    <location>
        <begin position="170"/>
        <end position="284"/>
    </location>
</feature>
<evidence type="ECO:0000256" key="10">
    <source>
        <dbReference type="ARBA" id="ARBA00022833"/>
    </source>
</evidence>
<dbReference type="PANTHER" id="PTHR24006">
    <property type="entry name" value="UBIQUITIN CARBOXYL-TERMINAL HYDROLASE"/>
    <property type="match status" value="1"/>
</dbReference>
<dbReference type="PROSITE" id="PS50235">
    <property type="entry name" value="USP_3"/>
    <property type="match status" value="1"/>
</dbReference>
<evidence type="ECO:0000256" key="5">
    <source>
        <dbReference type="ARBA" id="ARBA00022737"/>
    </source>
</evidence>
<dbReference type="GO" id="GO:0005634">
    <property type="term" value="C:nucleus"/>
    <property type="evidence" value="ECO:0007669"/>
    <property type="project" value="TreeGrafter"/>
</dbReference>
<dbReference type="Pfam" id="PF02148">
    <property type="entry name" value="zf-UBP"/>
    <property type="match status" value="1"/>
</dbReference>
<keyword evidence="9 14" id="KW-0788">Thiol protease</keyword>
<evidence type="ECO:0000256" key="7">
    <source>
        <dbReference type="ARBA" id="ARBA00022786"/>
    </source>
</evidence>
<feature type="binding site" evidence="12">
    <location>
        <position position="196"/>
    </location>
    <ligand>
        <name>Zn(2+)</name>
        <dbReference type="ChEBI" id="CHEBI:29105"/>
    </ligand>
</feature>
<dbReference type="PROSITE" id="PS50271">
    <property type="entry name" value="ZF_UBP"/>
    <property type="match status" value="1"/>
</dbReference>
<dbReference type="InterPro" id="IPR050164">
    <property type="entry name" value="Peptidase_C19"/>
</dbReference>
<name>A0A835WFV5_9CHLO</name>
<evidence type="ECO:0000256" key="4">
    <source>
        <dbReference type="ARBA" id="ARBA00022723"/>
    </source>
</evidence>
<evidence type="ECO:0000256" key="13">
    <source>
        <dbReference type="PROSITE-ProRule" id="PRU00502"/>
    </source>
</evidence>
<evidence type="ECO:0000259" key="17">
    <source>
        <dbReference type="PROSITE" id="PS50235"/>
    </source>
</evidence>
<dbReference type="InterPro" id="IPR028889">
    <property type="entry name" value="USP"/>
</dbReference>
<dbReference type="PROSITE" id="PS50030">
    <property type="entry name" value="UBA"/>
    <property type="match status" value="2"/>
</dbReference>
<dbReference type="SMART" id="SM00165">
    <property type="entry name" value="UBA"/>
    <property type="match status" value="2"/>
</dbReference>
<dbReference type="InterPro" id="IPR018200">
    <property type="entry name" value="USP_CS"/>
</dbReference>
<dbReference type="GO" id="GO:0016579">
    <property type="term" value="P:protein deubiquitination"/>
    <property type="evidence" value="ECO:0007669"/>
    <property type="project" value="InterPro"/>
</dbReference>
<feature type="region of interest" description="Disordered" evidence="15">
    <location>
        <begin position="672"/>
        <end position="715"/>
    </location>
</feature>
<dbReference type="GO" id="GO:0006508">
    <property type="term" value="P:proteolysis"/>
    <property type="evidence" value="ECO:0007669"/>
    <property type="project" value="UniProtKB-KW"/>
</dbReference>
<comment type="caution">
    <text evidence="19">The sequence shown here is derived from an EMBL/GenBank/DDBJ whole genome shotgun (WGS) entry which is preliminary data.</text>
</comment>
<dbReference type="Pfam" id="PF00627">
    <property type="entry name" value="UBA"/>
    <property type="match status" value="2"/>
</dbReference>
<dbReference type="SUPFAM" id="SSF57850">
    <property type="entry name" value="RING/U-box"/>
    <property type="match status" value="1"/>
</dbReference>
<comment type="catalytic activity">
    <reaction evidence="1 14">
        <text>Thiol-dependent hydrolysis of ester, thioester, amide, peptide and isopeptide bonds formed by the C-terminal Gly of ubiquitin (a 76-residue protein attached to proteins as an intracellular targeting signal).</text>
        <dbReference type="EC" id="3.4.19.12"/>
    </reaction>
</comment>
<dbReference type="InterPro" id="IPR038765">
    <property type="entry name" value="Papain-like_cys_pep_sf"/>
</dbReference>
<dbReference type="FunFam" id="3.30.40.10:FF:000396">
    <property type="entry name" value="Ubiquitin carboxyl-terminal hydrolase"/>
    <property type="match status" value="1"/>
</dbReference>
<dbReference type="InterPro" id="IPR013083">
    <property type="entry name" value="Znf_RING/FYVE/PHD"/>
</dbReference>
<dbReference type="EC" id="3.4.19.12" evidence="14"/>
<dbReference type="EMBL" id="JAEHOD010000025">
    <property type="protein sequence ID" value="KAG2446804.1"/>
    <property type="molecule type" value="Genomic_DNA"/>
</dbReference>
<dbReference type="GO" id="GO:0005829">
    <property type="term" value="C:cytosol"/>
    <property type="evidence" value="ECO:0007669"/>
    <property type="project" value="TreeGrafter"/>
</dbReference>
<sequence length="945" mass="98768">MSAGTVDEATLAAVRAHMKSVRIPGFHDKVYKDECVFSYDDPESPGGLYVSLSSFQGFGESYLPLDHSRTGNGLYLHLVHRRVPLPKAEVEAARQAAQAAGQLLLNAPTYRLDKSQALVVVSGPGPEQRLRIPLPCPDLPERVLQAIDAVVKHESVTQAEALAVFEEPRRVSKYAANLEQLNTGRKISPNPADWRCDETGVKENLWLNLSTGFIGSGRKNWDGSGGNGAALRHFEAGGRKYPLVVKLGTITPHGADVYSYAPDEDDMVEDPGLAQHLAHWGIDIMKMEKTEKTMSELQADLNTGYEFSRITEAGAALVPLAGPGRTGLINLGNSCYMNSVLQVLLTLPEVVARYGGAAGGGLFASAPADPANDLPTQLAKVAVALAQGRTGHVKPAEVAMEVDGEEVVPLPDDERVTAVRPLAFKSCAGRGHPEFSSGRQQDAAEYFTHLLELIARAEHTQAQRLGVTSGGSSGGEQLAALPLPAAFRFNLQDRVQCGESGAVSYKSQPHSLLMLQVPLEAAVNAEAVAEYRDRQAKRQRLKEQSAQAYIGAAAEGASAVAGAAESGAVPAQVSGPGSGAAVVVVAGGEEEAVLPRVPFDACLQRFSGTEVVEDYRSAALGGRATTATKTTRFATFPPYLVMQVNRYFQDKDWTLKKMEVLVPVPDVIDLEPLRAPAGPAPGEVLQPEQQQPEQQQQPAAAAAAQPAQAAAAAPQPDPALVSGLVDMGFGENACARAAVAVGNAGLEAAMEWLLGHLEDPDVNDPLPVPGAAPAAAAAAGAGAAAAAPEADPEKVSTLSGMGFSEEHAKAALQACSGSLERAADWLFNHMDDLDGAVAKVLSEAAGAAAAAAAAPAAGAAAGAGGAGAGSSGPAPVLDGPGRYELVGFISHMGSNLACGHYVAHIKKDGQWAIYNDEKVAVSEHPPRDLGYLYLFRRLPASSAQQ</sequence>
<keyword evidence="7 14" id="KW-0833">Ubl conjugation pathway</keyword>
<gene>
    <name evidence="19" type="ORF">HYH02_008364</name>
</gene>
<dbReference type="PROSITE" id="PS00972">
    <property type="entry name" value="USP_1"/>
    <property type="match status" value="1"/>
</dbReference>
<proteinExistence type="inferred from homology"/>
<dbReference type="Pfam" id="PF00443">
    <property type="entry name" value="UCH"/>
    <property type="match status" value="1"/>
</dbReference>
<organism evidence="19 20">
    <name type="scientific">Chlamydomonas schloesseri</name>
    <dbReference type="NCBI Taxonomy" id="2026947"/>
    <lineage>
        <taxon>Eukaryota</taxon>
        <taxon>Viridiplantae</taxon>
        <taxon>Chlorophyta</taxon>
        <taxon>core chlorophytes</taxon>
        <taxon>Chlorophyceae</taxon>
        <taxon>CS clade</taxon>
        <taxon>Chlamydomonadales</taxon>
        <taxon>Chlamydomonadaceae</taxon>
        <taxon>Chlamydomonas</taxon>
    </lineage>
</organism>
<dbReference type="PANTHER" id="PTHR24006:SF664">
    <property type="entry name" value="UBIQUITIN CARBOXYL-TERMINAL HYDROLASE"/>
    <property type="match status" value="1"/>
</dbReference>
<dbReference type="InterPro" id="IPR015940">
    <property type="entry name" value="UBA"/>
</dbReference>
<feature type="compositionally biased region" description="Low complexity" evidence="15">
    <location>
        <begin position="686"/>
        <end position="714"/>
    </location>
</feature>
<dbReference type="InterPro" id="IPR009060">
    <property type="entry name" value="UBA-like_sf"/>
</dbReference>
<comment type="similarity">
    <text evidence="2 14">Belongs to the peptidase C19 family.</text>
</comment>
<keyword evidence="6 13" id="KW-0863">Zinc-finger</keyword>
<dbReference type="CDD" id="cd14294">
    <property type="entry name" value="UBA1_UBP5_like"/>
    <property type="match status" value="1"/>
</dbReference>
<dbReference type="SUPFAM" id="SSF46934">
    <property type="entry name" value="UBA-like"/>
    <property type="match status" value="1"/>
</dbReference>
<evidence type="ECO:0000256" key="2">
    <source>
        <dbReference type="ARBA" id="ARBA00009085"/>
    </source>
</evidence>
<dbReference type="InterPro" id="IPR001607">
    <property type="entry name" value="Znf_UBP"/>
</dbReference>
<dbReference type="PIRSF" id="PIRSF016308">
    <property type="entry name" value="UBP"/>
    <property type="match status" value="1"/>
</dbReference>
<evidence type="ECO:0000313" key="20">
    <source>
        <dbReference type="Proteomes" id="UP000613740"/>
    </source>
</evidence>
<evidence type="ECO:0000313" key="19">
    <source>
        <dbReference type="EMBL" id="KAG2446804.1"/>
    </source>
</evidence>
<dbReference type="AlphaFoldDB" id="A0A835WFV5"/>
<keyword evidence="8 14" id="KW-0378">Hydrolase</keyword>
<evidence type="ECO:0000256" key="9">
    <source>
        <dbReference type="ARBA" id="ARBA00022807"/>
    </source>
</evidence>
<comment type="function">
    <text evidence="14">Recognizes and hydrolyzes the peptide bond at the C-terminal Gly of ubiquitin. Involved in the processing of poly-ubiquitin precursors as well as that of ubiquitinated proteins.</text>
</comment>
<feature type="active site" description="Proton acceptor" evidence="11">
    <location>
        <position position="900"/>
    </location>
</feature>
<dbReference type="CDD" id="cd14386">
    <property type="entry name" value="UBA2_UBP5"/>
    <property type="match status" value="1"/>
</dbReference>
<dbReference type="SUPFAM" id="SSF54001">
    <property type="entry name" value="Cysteine proteinases"/>
    <property type="match status" value="1"/>
</dbReference>
<feature type="domain" description="UBA" evidence="16">
    <location>
        <begin position="715"/>
        <end position="756"/>
    </location>
</feature>
<dbReference type="GO" id="GO:0008270">
    <property type="term" value="F:zinc ion binding"/>
    <property type="evidence" value="ECO:0007669"/>
    <property type="project" value="UniProtKB-KW"/>
</dbReference>
<dbReference type="Pfam" id="PF17807">
    <property type="entry name" value="zf-UBP_var"/>
    <property type="match status" value="1"/>
</dbReference>
<evidence type="ECO:0000256" key="11">
    <source>
        <dbReference type="PIRSR" id="PIRSR016308-1"/>
    </source>
</evidence>
<evidence type="ECO:0000256" key="14">
    <source>
        <dbReference type="RuleBase" id="RU366025"/>
    </source>
</evidence>
<keyword evidence="5" id="KW-0677">Repeat</keyword>
<dbReference type="InterPro" id="IPR041432">
    <property type="entry name" value="UBP13_Znf-UBP_var"/>
</dbReference>
<evidence type="ECO:0000256" key="8">
    <source>
        <dbReference type="ARBA" id="ARBA00022801"/>
    </source>
</evidence>
<dbReference type="Proteomes" id="UP000613740">
    <property type="component" value="Unassembled WGS sequence"/>
</dbReference>
<feature type="domain" description="UBA" evidence="16">
    <location>
        <begin position="789"/>
        <end position="829"/>
    </location>
</feature>
<dbReference type="GO" id="GO:0004843">
    <property type="term" value="F:cysteine-type deubiquitinase activity"/>
    <property type="evidence" value="ECO:0007669"/>
    <property type="project" value="UniProtKB-UniRule"/>
</dbReference>
<keyword evidence="4 12" id="KW-0479">Metal-binding</keyword>
<evidence type="ECO:0000256" key="3">
    <source>
        <dbReference type="ARBA" id="ARBA00022670"/>
    </source>
</evidence>
<accession>A0A835WFV5</accession>
<protein>
    <recommendedName>
        <fullName evidence="14">Ubiquitin carboxyl-terminal hydrolase</fullName>
        <ecNumber evidence="14">3.4.19.12</ecNumber>
    </recommendedName>
</protein>
<evidence type="ECO:0000259" key="16">
    <source>
        <dbReference type="PROSITE" id="PS50030"/>
    </source>
</evidence>
<keyword evidence="3 14" id="KW-0645">Protease</keyword>
<dbReference type="Gene3D" id="1.10.8.10">
    <property type="entry name" value="DNA helicase RuvA subunit, C-terminal domain"/>
    <property type="match status" value="2"/>
</dbReference>
<keyword evidence="20" id="KW-1185">Reference proteome</keyword>
<dbReference type="FunFam" id="1.10.8.10:FF:000086">
    <property type="entry name" value="Ubiquitin carboxyl-terminal hydrolase"/>
    <property type="match status" value="1"/>
</dbReference>
<dbReference type="OrthoDB" id="361536at2759"/>
<keyword evidence="10 12" id="KW-0862">Zinc</keyword>
<evidence type="ECO:0000259" key="18">
    <source>
        <dbReference type="PROSITE" id="PS50271"/>
    </source>
</evidence>
<evidence type="ECO:0000256" key="15">
    <source>
        <dbReference type="SAM" id="MobiDB-lite"/>
    </source>
</evidence>
<dbReference type="InterPro" id="IPR001394">
    <property type="entry name" value="Peptidase_C19_UCH"/>
</dbReference>